<reference evidence="2 3" key="1">
    <citation type="journal article" date="2020" name="Syst. Appl. Microbiol.">
        <title>Arthrospiribacter ruber gen. nov., sp. nov., a novel bacterium isolated from Arthrospira cultures.</title>
        <authorList>
            <person name="Waleron M."/>
            <person name="Misztak A."/>
            <person name="Waleron M.M."/>
            <person name="Furmaniak M."/>
            <person name="Mrozik A."/>
            <person name="Waleron K."/>
        </authorList>
    </citation>
    <scope>NUCLEOTIDE SEQUENCE [LARGE SCALE GENOMIC DNA]</scope>
    <source>
        <strain evidence="2 3">DPMB0001</strain>
    </source>
</reference>
<organism evidence="2 3">
    <name type="scientific">Arthrospiribacter ruber</name>
    <dbReference type="NCBI Taxonomy" id="2487934"/>
    <lineage>
        <taxon>Bacteria</taxon>
        <taxon>Pseudomonadati</taxon>
        <taxon>Bacteroidota</taxon>
        <taxon>Cytophagia</taxon>
        <taxon>Cytophagales</taxon>
        <taxon>Cyclobacteriaceae</taxon>
        <taxon>Arthrospiribacter</taxon>
    </lineage>
</organism>
<dbReference type="RefSeq" id="WP_219287639.1">
    <property type="nucleotide sequence ID" value="NZ_RPHB01000003.1"/>
</dbReference>
<dbReference type="InterPro" id="IPR007484">
    <property type="entry name" value="Peptidase_M28"/>
</dbReference>
<dbReference type="Proteomes" id="UP000727490">
    <property type="component" value="Unassembled WGS sequence"/>
</dbReference>
<dbReference type="PANTHER" id="PTHR12147:SF26">
    <property type="entry name" value="PEPTIDASE M28 DOMAIN-CONTAINING PROTEIN"/>
    <property type="match status" value="1"/>
</dbReference>
<comment type="caution">
    <text evidence="2">The sequence shown here is derived from an EMBL/GenBank/DDBJ whole genome shotgun (WGS) entry which is preliminary data.</text>
</comment>
<keyword evidence="3" id="KW-1185">Reference proteome</keyword>
<proteinExistence type="predicted"/>
<evidence type="ECO:0000313" key="3">
    <source>
        <dbReference type="Proteomes" id="UP000727490"/>
    </source>
</evidence>
<evidence type="ECO:0000313" key="2">
    <source>
        <dbReference type="EMBL" id="MBW3467365.1"/>
    </source>
</evidence>
<dbReference type="EMBL" id="RPHB01000003">
    <property type="protein sequence ID" value="MBW3467365.1"/>
    <property type="molecule type" value="Genomic_DNA"/>
</dbReference>
<sequence length="301" mass="34144">MKKTAGLIIFFTSLIISTTFSQNFDREKLLSDLKYLSSEELEGRKTGSIGGALARDFIVSRFQELELTSQYSGYVQKFSFFNRREMKEYKDGANVVGFIPGEEKEKLIVVIAHYDHLGKRGDKIFYGADDNASGTAALLALAEHFSKNRPRHSMMFVGLDAEEMGQHGSKALVDDFPFPVEQVVLNINMDMVSRSDDQVLWAVGTFHYPNLKPALEKVSQDSPITLSFGHDDPKGDLQDWTTASDHAAFHKKGIPFIYFGVDDHEDYHKETDTFENIDPDFFVNAVGLILRSLREFDQMDW</sequence>
<dbReference type="GO" id="GO:0006508">
    <property type="term" value="P:proteolysis"/>
    <property type="evidence" value="ECO:0007669"/>
    <property type="project" value="InterPro"/>
</dbReference>
<dbReference type="Pfam" id="PF04389">
    <property type="entry name" value="Peptidase_M28"/>
    <property type="match status" value="1"/>
</dbReference>
<accession>A0A951MCX3</accession>
<dbReference type="AlphaFoldDB" id="A0A951MCX3"/>
<feature type="domain" description="Peptidase M28" evidence="1">
    <location>
        <begin position="94"/>
        <end position="285"/>
    </location>
</feature>
<evidence type="ECO:0000259" key="1">
    <source>
        <dbReference type="Pfam" id="PF04389"/>
    </source>
</evidence>
<dbReference type="GO" id="GO:0008235">
    <property type="term" value="F:metalloexopeptidase activity"/>
    <property type="evidence" value="ECO:0007669"/>
    <property type="project" value="InterPro"/>
</dbReference>
<protein>
    <submittedName>
        <fullName evidence="2">M28 family peptidase</fullName>
    </submittedName>
</protein>
<name>A0A951MCX3_9BACT</name>
<dbReference type="InterPro" id="IPR045175">
    <property type="entry name" value="M28_fam"/>
</dbReference>
<dbReference type="PANTHER" id="PTHR12147">
    <property type="entry name" value="METALLOPEPTIDASE M28 FAMILY MEMBER"/>
    <property type="match status" value="1"/>
</dbReference>
<gene>
    <name evidence="2" type="ORF">EGN73_06005</name>
</gene>